<gene>
    <name evidence="2" type="ordered locus">SCATT_25190</name>
</gene>
<name>G8WU68_STREN</name>
<proteinExistence type="predicted"/>
<keyword evidence="3" id="KW-1185">Reference proteome</keyword>
<feature type="compositionally biased region" description="Basic and acidic residues" evidence="1">
    <location>
        <begin position="35"/>
        <end position="44"/>
    </location>
</feature>
<accession>G8WU68</accession>
<protein>
    <submittedName>
        <fullName evidence="2">Uncharacterized protein</fullName>
    </submittedName>
</protein>
<evidence type="ECO:0000313" key="2">
    <source>
        <dbReference type="EMBL" id="AEW94890.1"/>
    </source>
</evidence>
<dbReference type="EMBL" id="CP003219">
    <property type="protein sequence ID" value="AEW94890.1"/>
    <property type="molecule type" value="Genomic_DNA"/>
</dbReference>
<dbReference type="STRING" id="1003195.SCATT_25190"/>
<dbReference type="Proteomes" id="UP000007842">
    <property type="component" value="Chromosome"/>
</dbReference>
<evidence type="ECO:0000313" key="3">
    <source>
        <dbReference type="Proteomes" id="UP000007842"/>
    </source>
</evidence>
<reference evidence="3" key="1">
    <citation type="submission" date="2011-12" db="EMBL/GenBank/DDBJ databases">
        <title>Complete genome sequence of Streptomyces cattleya strain DSM 46488.</title>
        <authorList>
            <person name="Ou H.-Y."/>
            <person name="Li P."/>
            <person name="Zhao C."/>
            <person name="O'Hagan D."/>
            <person name="Deng Z."/>
        </authorList>
    </citation>
    <scope>NUCLEOTIDE SEQUENCE [LARGE SCALE GENOMIC DNA]</scope>
    <source>
        <strain evidence="3">ATCC 35852 / DSM 46488 / JCM 4925 / NBRC 14057 / NRRL 8057</strain>
    </source>
</reference>
<feature type="region of interest" description="Disordered" evidence="1">
    <location>
        <begin position="19"/>
        <end position="60"/>
    </location>
</feature>
<dbReference type="KEGG" id="scy:SCATT_25190"/>
<evidence type="ECO:0000256" key="1">
    <source>
        <dbReference type="SAM" id="MobiDB-lite"/>
    </source>
</evidence>
<dbReference type="HOGENOM" id="CLU_2939669_0_0_11"/>
<sequence>MADPKNEYASMESAARGIRAAMAHLAGPAKRGRRNDRADDDRGRAAQSGRLARGEAWGKE</sequence>
<organism evidence="2 3">
    <name type="scientific">Streptantibioticus cattleyicolor (strain ATCC 35852 / DSM 46488 / JCM 4925 / NBRC 14057 / NRRL 8057)</name>
    <name type="common">Streptomyces cattleya</name>
    <dbReference type="NCBI Taxonomy" id="1003195"/>
    <lineage>
        <taxon>Bacteria</taxon>
        <taxon>Bacillati</taxon>
        <taxon>Actinomycetota</taxon>
        <taxon>Actinomycetes</taxon>
        <taxon>Kitasatosporales</taxon>
        <taxon>Streptomycetaceae</taxon>
        <taxon>Streptantibioticus</taxon>
    </lineage>
</organism>
<dbReference type="PATRIC" id="fig|1003195.29.peg.2523"/>
<dbReference type="AlphaFoldDB" id="G8WU68"/>